<dbReference type="Proteomes" id="UP000001727">
    <property type="component" value="Chromosome"/>
</dbReference>
<name>B1VIA2_CORU7</name>
<feature type="transmembrane region" description="Helical" evidence="1">
    <location>
        <begin position="142"/>
        <end position="163"/>
    </location>
</feature>
<keyword evidence="1" id="KW-1133">Transmembrane helix</keyword>
<proteinExistence type="predicted"/>
<keyword evidence="1" id="KW-0472">Membrane</keyword>
<organism evidence="2 3">
    <name type="scientific">Corynebacterium urealyticum (strain ATCC 43042 / DSM 7109)</name>
    <dbReference type="NCBI Taxonomy" id="504474"/>
    <lineage>
        <taxon>Bacteria</taxon>
        <taxon>Bacillati</taxon>
        <taxon>Actinomycetota</taxon>
        <taxon>Actinomycetes</taxon>
        <taxon>Mycobacteriales</taxon>
        <taxon>Corynebacteriaceae</taxon>
        <taxon>Corynebacterium</taxon>
    </lineage>
</organism>
<feature type="transmembrane region" description="Helical" evidence="1">
    <location>
        <begin position="79"/>
        <end position="97"/>
    </location>
</feature>
<feature type="transmembrane region" description="Helical" evidence="1">
    <location>
        <begin position="102"/>
        <end position="122"/>
    </location>
</feature>
<dbReference type="HOGENOM" id="CLU_1530096_0_0_11"/>
<dbReference type="EMBL" id="AM942444">
    <property type="protein sequence ID" value="CAQ05486.1"/>
    <property type="molecule type" value="Genomic_DNA"/>
</dbReference>
<keyword evidence="1" id="KW-0812">Transmembrane</keyword>
<protein>
    <submittedName>
        <fullName evidence="2">Uncharacterized protein</fullName>
    </submittedName>
</protein>
<feature type="transmembrane region" description="Helical" evidence="1">
    <location>
        <begin position="50"/>
        <end position="73"/>
    </location>
</feature>
<dbReference type="KEGG" id="cur:cu1526"/>
<evidence type="ECO:0000313" key="3">
    <source>
        <dbReference type="Proteomes" id="UP000001727"/>
    </source>
</evidence>
<dbReference type="AlphaFoldDB" id="B1VIA2"/>
<accession>B1VIA2</accession>
<sequence length="175" mass="18362">MYFCRIATRIEVLSVFARGHNASESRLMTRSVKSVPAPATAPVESGSRRAYLLATIVLQALVGLCSAVAFTLAESVSWPLVWAATVLAAFLLFLALWSSGVLVLNALNGVGAACLLVAWGSALYYEYRPSQGDGVVINPLPVILLPVGALIGVVAIGVAVTYLRRGRRTSAASTG</sequence>
<evidence type="ECO:0000313" key="2">
    <source>
        <dbReference type="EMBL" id="CAQ05486.1"/>
    </source>
</evidence>
<dbReference type="STRING" id="504474.cu1526"/>
<keyword evidence="3" id="KW-1185">Reference proteome</keyword>
<reference evidence="2 3" key="1">
    <citation type="journal article" date="2008" name="J. Biotechnol.">
        <title>The lifestyle of Corynebacterium urealyticum derived from its complete genome sequence established by pyrosequencing.</title>
        <authorList>
            <person name="Tauch A."/>
            <person name="Trost E."/>
            <person name="Tilker A."/>
            <person name="Ludewig U."/>
            <person name="Schneiker S."/>
            <person name="Goesmann A."/>
            <person name="Arnold W."/>
            <person name="Bekel T."/>
            <person name="Brinkrolf K."/>
            <person name="Brune I."/>
            <person name="Goetker S."/>
            <person name="Kalinowski J."/>
            <person name="Kamp P.-B."/>
            <person name="Lobo F.P."/>
            <person name="Viehoever P."/>
            <person name="Weisshaar B."/>
            <person name="Soriano F."/>
            <person name="Droege M."/>
            <person name="Puehler A."/>
        </authorList>
    </citation>
    <scope>NUCLEOTIDE SEQUENCE [LARGE SCALE GENOMIC DNA]</scope>
    <source>
        <strain evidence="3">ATCC 43042 / DSM 7109</strain>
    </source>
</reference>
<evidence type="ECO:0000256" key="1">
    <source>
        <dbReference type="SAM" id="Phobius"/>
    </source>
</evidence>
<gene>
    <name evidence="2" type="ordered locus">cu1526</name>
</gene>